<comment type="caution">
    <text evidence="6">The sequence shown here is derived from an EMBL/GenBank/DDBJ whole genome shotgun (WGS) entry which is preliminary data.</text>
</comment>
<keyword evidence="4" id="KW-0472">Membrane</keyword>
<gene>
    <name evidence="6" type="ORF">DUNSADRAFT_17391</name>
</gene>
<keyword evidence="4" id="KW-1133">Transmembrane helix</keyword>
<proteinExistence type="predicted"/>
<evidence type="ECO:0000256" key="1">
    <source>
        <dbReference type="ARBA" id="ARBA00022676"/>
    </source>
</evidence>
<accession>A0ABQ7G1U1</accession>
<sequence length="420" mass="47616">MLERENVNVIGHVFLLCFVATIYMNSRPACAKYLYLEDVVFERGIIKTRSQPKLSHWHLERSDINFTIRHTMTSPFCRNWKEETAVFAIAWNFPQYGHTLFNFVSNVFATASEFNITKQQLILYVMKTGGYKGPPSAFEVNGRFVAGQYEPILKELCKELLSLKAVLDSPKKFCFRRLVLGLSTSIDHYSLRKKNLKLFRRFAELMKLVYGVVHVDSCVARAIIINRNDRRILNINELASALSSRLHRSSMCVNVTDFSKISIPVQISLMKTTSLLVGIDGTGLINAAFLPYPCGAMIHLRTFGTSTLKPRKGSNFRALALFGAGLYYAWENSDFSSAVFHSQVPRKIIQLLRRGQVSPLQDQTFTSRQKGTTILRQDTNVSISDVLILADRARHEIIRCNASKLLVRNDSPLPLHDTSA</sequence>
<feature type="transmembrane region" description="Helical" evidence="4">
    <location>
        <begin position="7"/>
        <end position="24"/>
    </location>
</feature>
<dbReference type="EMBL" id="MU070280">
    <property type="protein sequence ID" value="KAF5828576.1"/>
    <property type="molecule type" value="Genomic_DNA"/>
</dbReference>
<dbReference type="Proteomes" id="UP000815325">
    <property type="component" value="Unassembled WGS sequence"/>
</dbReference>
<keyword evidence="3" id="KW-0325">Glycoprotein</keyword>
<reference evidence="6" key="1">
    <citation type="submission" date="2017-08" db="EMBL/GenBank/DDBJ databases">
        <authorList>
            <person name="Polle J.E."/>
            <person name="Barry K."/>
            <person name="Cushman J."/>
            <person name="Schmutz J."/>
            <person name="Tran D."/>
            <person name="Hathwaick L.T."/>
            <person name="Yim W.C."/>
            <person name="Jenkins J."/>
            <person name="Mckie-Krisberg Z.M."/>
            <person name="Prochnik S."/>
            <person name="Lindquist E."/>
            <person name="Dockter R.B."/>
            <person name="Adam C."/>
            <person name="Molina H."/>
            <person name="Bunkerborg J."/>
            <person name="Jin E."/>
            <person name="Buchheim M."/>
            <person name="Magnuson J."/>
        </authorList>
    </citation>
    <scope>NUCLEOTIDE SEQUENCE</scope>
    <source>
        <strain evidence="6">CCAP 19/18</strain>
    </source>
</reference>
<name>A0ABQ7G1U1_DUNSA</name>
<dbReference type="InterPro" id="IPR007657">
    <property type="entry name" value="Glycosyltransferase_61"/>
</dbReference>
<dbReference type="PANTHER" id="PTHR20961">
    <property type="entry name" value="GLYCOSYLTRANSFERASE"/>
    <property type="match status" value="1"/>
</dbReference>
<protein>
    <recommendedName>
        <fullName evidence="5">Glycosyltransferase 61 catalytic domain-containing protein</fullName>
    </recommendedName>
</protein>
<keyword evidence="1" id="KW-0328">Glycosyltransferase</keyword>
<evidence type="ECO:0000313" key="7">
    <source>
        <dbReference type="Proteomes" id="UP000815325"/>
    </source>
</evidence>
<feature type="domain" description="Glycosyltransferase 61 catalytic" evidence="5">
    <location>
        <begin position="96"/>
        <end position="294"/>
    </location>
</feature>
<dbReference type="Pfam" id="PF04577">
    <property type="entry name" value="Glyco_transf_61"/>
    <property type="match status" value="1"/>
</dbReference>
<organism evidence="6 7">
    <name type="scientific">Dunaliella salina</name>
    <name type="common">Green alga</name>
    <name type="synonym">Protococcus salinus</name>
    <dbReference type="NCBI Taxonomy" id="3046"/>
    <lineage>
        <taxon>Eukaryota</taxon>
        <taxon>Viridiplantae</taxon>
        <taxon>Chlorophyta</taxon>
        <taxon>core chlorophytes</taxon>
        <taxon>Chlorophyceae</taxon>
        <taxon>CS clade</taxon>
        <taxon>Chlamydomonadales</taxon>
        <taxon>Dunaliellaceae</taxon>
        <taxon>Dunaliella</taxon>
    </lineage>
</organism>
<evidence type="ECO:0000256" key="4">
    <source>
        <dbReference type="SAM" id="Phobius"/>
    </source>
</evidence>
<evidence type="ECO:0000256" key="3">
    <source>
        <dbReference type="ARBA" id="ARBA00023180"/>
    </source>
</evidence>
<evidence type="ECO:0000256" key="2">
    <source>
        <dbReference type="ARBA" id="ARBA00022679"/>
    </source>
</evidence>
<dbReference type="InterPro" id="IPR049625">
    <property type="entry name" value="Glyco_transf_61_cat"/>
</dbReference>
<keyword evidence="2" id="KW-0808">Transferase</keyword>
<evidence type="ECO:0000259" key="5">
    <source>
        <dbReference type="Pfam" id="PF04577"/>
    </source>
</evidence>
<keyword evidence="7" id="KW-1185">Reference proteome</keyword>
<keyword evidence="4" id="KW-0812">Transmembrane</keyword>
<evidence type="ECO:0000313" key="6">
    <source>
        <dbReference type="EMBL" id="KAF5828576.1"/>
    </source>
</evidence>